<evidence type="ECO:0008006" key="5">
    <source>
        <dbReference type="Google" id="ProtNLM"/>
    </source>
</evidence>
<dbReference type="RefSeq" id="WP_344484272.1">
    <property type="nucleotide sequence ID" value="NZ_BAAAQF010000005.1"/>
</dbReference>
<feature type="compositionally biased region" description="Basic and acidic residues" evidence="1">
    <location>
        <begin position="1"/>
        <end position="21"/>
    </location>
</feature>
<gene>
    <name evidence="3" type="ORF">GCM10009830_16430</name>
</gene>
<comment type="caution">
    <text evidence="3">The sequence shown here is derived from an EMBL/GenBank/DDBJ whole genome shotgun (WGS) entry which is preliminary data.</text>
</comment>
<feature type="transmembrane region" description="Helical" evidence="2">
    <location>
        <begin position="93"/>
        <end position="113"/>
    </location>
</feature>
<protein>
    <recommendedName>
        <fullName evidence="5">Phage holin family protein</fullName>
    </recommendedName>
</protein>
<feature type="transmembrane region" description="Helical" evidence="2">
    <location>
        <begin position="66"/>
        <end position="87"/>
    </location>
</feature>
<dbReference type="Proteomes" id="UP001499851">
    <property type="component" value="Unassembled WGS sequence"/>
</dbReference>
<evidence type="ECO:0000313" key="4">
    <source>
        <dbReference type="Proteomes" id="UP001499851"/>
    </source>
</evidence>
<proteinExistence type="predicted"/>
<keyword evidence="4" id="KW-1185">Reference proteome</keyword>
<reference evidence="3 4" key="1">
    <citation type="journal article" date="2019" name="Int. J. Syst. Evol. Microbiol.">
        <title>The Global Catalogue of Microorganisms (GCM) 10K type strain sequencing project: providing services to taxonomists for standard genome sequencing and annotation.</title>
        <authorList>
            <consortium name="The Broad Institute Genomics Platform"/>
            <consortium name="The Broad Institute Genome Sequencing Center for Infectious Disease"/>
            <person name="Wu L."/>
            <person name="Ma J."/>
        </authorList>
    </citation>
    <scope>NUCLEOTIDE SEQUENCE [LARGE SCALE GENOMIC DNA]</scope>
    <source>
        <strain evidence="3 4">JCM 16001</strain>
    </source>
</reference>
<keyword evidence="2" id="KW-1133">Transmembrane helix</keyword>
<evidence type="ECO:0000313" key="3">
    <source>
        <dbReference type="EMBL" id="GAA1671170.1"/>
    </source>
</evidence>
<evidence type="ECO:0000256" key="2">
    <source>
        <dbReference type="SAM" id="Phobius"/>
    </source>
</evidence>
<evidence type="ECO:0000256" key="1">
    <source>
        <dbReference type="SAM" id="MobiDB-lite"/>
    </source>
</evidence>
<accession>A0ABN2GHB4</accession>
<keyword evidence="2" id="KW-0812">Transmembrane</keyword>
<dbReference type="InterPro" id="IPR009937">
    <property type="entry name" value="Phage_holin_3_6"/>
</dbReference>
<organism evidence="3 4">
    <name type="scientific">Glycomyces endophyticus</name>
    <dbReference type="NCBI Taxonomy" id="480996"/>
    <lineage>
        <taxon>Bacteria</taxon>
        <taxon>Bacillati</taxon>
        <taxon>Actinomycetota</taxon>
        <taxon>Actinomycetes</taxon>
        <taxon>Glycomycetales</taxon>
        <taxon>Glycomycetaceae</taxon>
        <taxon>Glycomyces</taxon>
    </lineage>
</organism>
<feature type="region of interest" description="Disordered" evidence="1">
    <location>
        <begin position="1"/>
        <end position="25"/>
    </location>
</feature>
<keyword evidence="2" id="KW-0472">Membrane</keyword>
<sequence length="144" mass="15300">MTDEPRPGVDPDGPDPDRPEEQSLGGLLSEVARDVSELIRKEVELAKLEVREEAVKASKAGAKLGAAALLGNLALLLAAFAAAWGLAEVMPAGWAFLIVAVLAAVVAGGLFAVGRKEFRKVSPIPRQTGETLKEDVEWARERMS</sequence>
<dbReference type="Pfam" id="PF07332">
    <property type="entry name" value="Phage_holin_3_6"/>
    <property type="match status" value="1"/>
</dbReference>
<name>A0ABN2GHB4_9ACTN</name>
<dbReference type="EMBL" id="BAAAQF010000005">
    <property type="protein sequence ID" value="GAA1671170.1"/>
    <property type="molecule type" value="Genomic_DNA"/>
</dbReference>